<dbReference type="OrthoDB" id="3690688at2"/>
<organism evidence="1 2">
    <name type="scientific">Amycolatopsis marina</name>
    <dbReference type="NCBI Taxonomy" id="490629"/>
    <lineage>
        <taxon>Bacteria</taxon>
        <taxon>Bacillati</taxon>
        <taxon>Actinomycetota</taxon>
        <taxon>Actinomycetes</taxon>
        <taxon>Pseudonocardiales</taxon>
        <taxon>Pseudonocardiaceae</taxon>
        <taxon>Amycolatopsis</taxon>
    </lineage>
</organism>
<name>A0A1I1C7J7_9PSEU</name>
<reference evidence="2" key="1">
    <citation type="submission" date="2016-10" db="EMBL/GenBank/DDBJ databases">
        <authorList>
            <person name="Varghese N."/>
            <person name="Submissions S."/>
        </authorList>
    </citation>
    <scope>NUCLEOTIDE SEQUENCE [LARGE SCALE GENOMIC DNA]</scope>
    <source>
        <strain evidence="2">CGMCC 4.3568</strain>
    </source>
</reference>
<protein>
    <recommendedName>
        <fullName evidence="3">XRE family transcriptional regulator</fullName>
    </recommendedName>
</protein>
<dbReference type="InterPro" id="IPR001387">
    <property type="entry name" value="Cro/C1-type_HTH"/>
</dbReference>
<sequence length="328" mass="36594">MSYPPTQAQVRGGAGSRSPDVDLLLRAGPFHTALRAAIEQSGLTLEALQHRLAQRGIRVSRASLSYWQQGRSRPERADSLRAVRAIEHILGLPAHTLAALLGPPRPRGRWTRGGSVARRYDGLLEPAPALAQTIEPVLGPSDRKMRVFCQEDRVRVGPDRAIYSVRTRVVVRALDDDPDRFLAVYCAEPGSQARDIVPTAEENCRLGRVRRHPQAAVIAMELLFDRRLRAGETHLFDYEFAISSPIPSADYRRGFRYPGDTYVLGVRFAEEAVPVRCFALTQNGVRQDGVEAECDEVDGELPLTPGRWVHRVARDVNPGVLGVRWEWE</sequence>
<dbReference type="CDD" id="cd00093">
    <property type="entry name" value="HTH_XRE"/>
    <property type="match status" value="1"/>
</dbReference>
<gene>
    <name evidence="1" type="ORF">SAMN05216266_12261</name>
</gene>
<evidence type="ECO:0008006" key="3">
    <source>
        <dbReference type="Google" id="ProtNLM"/>
    </source>
</evidence>
<proteinExistence type="predicted"/>
<evidence type="ECO:0000313" key="2">
    <source>
        <dbReference type="Proteomes" id="UP000243799"/>
    </source>
</evidence>
<evidence type="ECO:0000313" key="1">
    <source>
        <dbReference type="EMBL" id="SFB58619.1"/>
    </source>
</evidence>
<dbReference type="Proteomes" id="UP000243799">
    <property type="component" value="Unassembled WGS sequence"/>
</dbReference>
<dbReference type="RefSeq" id="WP_091677529.1">
    <property type="nucleotide sequence ID" value="NZ_FOKG01000022.1"/>
</dbReference>
<dbReference type="AlphaFoldDB" id="A0A1I1C7J7"/>
<keyword evidence="2" id="KW-1185">Reference proteome</keyword>
<accession>A0A1I1C7J7</accession>
<dbReference type="EMBL" id="FOKG01000022">
    <property type="protein sequence ID" value="SFB58619.1"/>
    <property type="molecule type" value="Genomic_DNA"/>
</dbReference>
<dbReference type="STRING" id="490629.SAMN05216266_12261"/>